<organism evidence="1 2">
    <name type="scientific">Winogradskyella epiphytica</name>
    <dbReference type="NCBI Taxonomy" id="262005"/>
    <lineage>
        <taxon>Bacteria</taxon>
        <taxon>Pseudomonadati</taxon>
        <taxon>Bacteroidota</taxon>
        <taxon>Flavobacteriia</taxon>
        <taxon>Flavobacteriales</taxon>
        <taxon>Flavobacteriaceae</taxon>
        <taxon>Winogradskyella</taxon>
    </lineage>
</organism>
<proteinExistence type="predicted"/>
<dbReference type="EMBL" id="QJTD01000001">
    <property type="protein sequence ID" value="PYE82598.1"/>
    <property type="molecule type" value="Genomic_DNA"/>
</dbReference>
<evidence type="ECO:0000313" key="1">
    <source>
        <dbReference type="EMBL" id="PYE82598.1"/>
    </source>
</evidence>
<keyword evidence="2" id="KW-1185">Reference proteome</keyword>
<dbReference type="AlphaFoldDB" id="A0A2V4WYU6"/>
<reference evidence="1 2" key="1">
    <citation type="submission" date="2018-06" db="EMBL/GenBank/DDBJ databases">
        <title>Genomic Encyclopedia of Type Strains, Phase III (KMG-III): the genomes of soil and plant-associated and newly described type strains.</title>
        <authorList>
            <person name="Whitman W."/>
        </authorList>
    </citation>
    <scope>NUCLEOTIDE SEQUENCE [LARGE SCALE GENOMIC DNA]</scope>
    <source>
        <strain evidence="1 2">CECT 7945</strain>
    </source>
</reference>
<accession>A0A2V4WYU6</accession>
<comment type="caution">
    <text evidence="1">The sequence shown here is derived from an EMBL/GenBank/DDBJ whole genome shotgun (WGS) entry which is preliminary data.</text>
</comment>
<protein>
    <submittedName>
        <fullName evidence="1">Uncharacterized protein</fullName>
    </submittedName>
</protein>
<dbReference type="Proteomes" id="UP000248054">
    <property type="component" value="Unassembled WGS sequence"/>
</dbReference>
<evidence type="ECO:0000313" key="2">
    <source>
        <dbReference type="Proteomes" id="UP000248054"/>
    </source>
</evidence>
<name>A0A2V4WYU6_9FLAO</name>
<sequence>MIINYFTVKIIANFMIEWSRGVGYMFKRIDTVKISIEKASDFHQRLLKL</sequence>
<gene>
    <name evidence="1" type="ORF">DFQ11_10123</name>
</gene>